<dbReference type="InterPro" id="IPR009057">
    <property type="entry name" value="Homeodomain-like_sf"/>
</dbReference>
<dbReference type="KEGG" id="erl:AOC36_08985"/>
<dbReference type="Proteomes" id="UP000063781">
    <property type="component" value="Chromosome"/>
</dbReference>
<name>A0A0X8H134_9FIRM</name>
<protein>
    <recommendedName>
        <fullName evidence="3">HTH tetR-type domain-containing protein</fullName>
    </recommendedName>
</protein>
<feature type="domain" description="HTH tetR-type" evidence="3">
    <location>
        <begin position="10"/>
        <end position="70"/>
    </location>
</feature>
<dbReference type="Gene3D" id="1.10.357.10">
    <property type="entry name" value="Tetracycline Repressor, domain 2"/>
    <property type="match status" value="1"/>
</dbReference>
<dbReference type="PROSITE" id="PS50977">
    <property type="entry name" value="HTH_TETR_2"/>
    <property type="match status" value="1"/>
</dbReference>
<dbReference type="RefSeq" id="WP_067633522.1">
    <property type="nucleotide sequence ID" value="NZ_CP013213.1"/>
</dbReference>
<reference evidence="4 5" key="1">
    <citation type="submission" date="2015-10" db="EMBL/GenBank/DDBJ databases">
        <title>Erysipelothrix larvae sp. LV19 isolated from the larval gut of the rhinoceros beetle, Trypoxylus dichotomus.</title>
        <authorList>
            <person name="Lim S."/>
            <person name="Kim B.-C."/>
        </authorList>
    </citation>
    <scope>NUCLEOTIDE SEQUENCE [LARGE SCALE GENOMIC DNA]</scope>
    <source>
        <strain evidence="4 5">LV19</strain>
    </source>
</reference>
<dbReference type="AlphaFoldDB" id="A0A0X8H134"/>
<keyword evidence="5" id="KW-1185">Reference proteome</keyword>
<evidence type="ECO:0000256" key="2">
    <source>
        <dbReference type="PROSITE-ProRule" id="PRU00335"/>
    </source>
</evidence>
<dbReference type="InterPro" id="IPR039532">
    <property type="entry name" value="TetR_C_Firmicutes"/>
</dbReference>
<keyword evidence="1 2" id="KW-0238">DNA-binding</keyword>
<evidence type="ECO:0000256" key="1">
    <source>
        <dbReference type="ARBA" id="ARBA00023125"/>
    </source>
</evidence>
<dbReference type="GO" id="GO:0003677">
    <property type="term" value="F:DNA binding"/>
    <property type="evidence" value="ECO:0007669"/>
    <property type="project" value="UniProtKB-UniRule"/>
</dbReference>
<evidence type="ECO:0000313" key="5">
    <source>
        <dbReference type="Proteomes" id="UP000063781"/>
    </source>
</evidence>
<evidence type="ECO:0000313" key="4">
    <source>
        <dbReference type="EMBL" id="AMC94117.1"/>
    </source>
</evidence>
<gene>
    <name evidence="4" type="ORF">AOC36_08985</name>
</gene>
<feature type="DNA-binding region" description="H-T-H motif" evidence="2">
    <location>
        <begin position="33"/>
        <end position="52"/>
    </location>
</feature>
<dbReference type="EMBL" id="CP013213">
    <property type="protein sequence ID" value="AMC94117.1"/>
    <property type="molecule type" value="Genomic_DNA"/>
</dbReference>
<dbReference type="PANTHER" id="PTHR43479">
    <property type="entry name" value="ACREF/ENVCD OPERON REPRESSOR-RELATED"/>
    <property type="match status" value="1"/>
</dbReference>
<organism evidence="4 5">
    <name type="scientific">Erysipelothrix larvae</name>
    <dbReference type="NCBI Taxonomy" id="1514105"/>
    <lineage>
        <taxon>Bacteria</taxon>
        <taxon>Bacillati</taxon>
        <taxon>Bacillota</taxon>
        <taxon>Erysipelotrichia</taxon>
        <taxon>Erysipelotrichales</taxon>
        <taxon>Erysipelotrichaceae</taxon>
        <taxon>Erysipelothrix</taxon>
    </lineage>
</organism>
<proteinExistence type="predicted"/>
<dbReference type="Pfam" id="PF14278">
    <property type="entry name" value="TetR_C_8"/>
    <property type="match status" value="1"/>
</dbReference>
<dbReference type="STRING" id="1514105.AOC36_08985"/>
<dbReference type="PANTHER" id="PTHR43479:SF7">
    <property type="entry name" value="TETR-FAMILY TRANSCRIPTIONAL REGULATOR"/>
    <property type="match status" value="1"/>
</dbReference>
<accession>A0A0X8H134</accession>
<dbReference type="SUPFAM" id="SSF46689">
    <property type="entry name" value="Homeodomain-like"/>
    <property type="match status" value="1"/>
</dbReference>
<dbReference type="InterPro" id="IPR001647">
    <property type="entry name" value="HTH_TetR"/>
</dbReference>
<dbReference type="InterPro" id="IPR050624">
    <property type="entry name" value="HTH-type_Tx_Regulator"/>
</dbReference>
<sequence>MEQKLSRKVRYTQSALKDSLIELMQQKSIGKISITELCEKADINRSTFYKYYKDQYDLLQSIEDDTLTWLQARLTTLSGAKSERDFKIIESFFEYFNENSQYMKVLMRKGGNISFQEKLMGIVFSRVDQIINTQPHGSNLNRYYSIFMLSGALGILQEWLDNPDDIDEKQLAEIVFNIGGQLEL</sequence>
<evidence type="ECO:0000259" key="3">
    <source>
        <dbReference type="PROSITE" id="PS50977"/>
    </source>
</evidence>